<organism evidence="2 3">
    <name type="scientific">Nocardia vulneris</name>
    <dbReference type="NCBI Taxonomy" id="1141657"/>
    <lineage>
        <taxon>Bacteria</taxon>
        <taxon>Bacillati</taxon>
        <taxon>Actinomycetota</taxon>
        <taxon>Actinomycetes</taxon>
        <taxon>Mycobacteriales</taxon>
        <taxon>Nocardiaceae</taxon>
        <taxon>Nocardia</taxon>
    </lineage>
</organism>
<name>A0ABR4Z2G6_9NOCA</name>
<dbReference type="EMBL" id="JNFP01000110">
    <property type="protein sequence ID" value="KIA59520.1"/>
    <property type="molecule type" value="Genomic_DNA"/>
</dbReference>
<dbReference type="Pfam" id="PF22552">
    <property type="entry name" value="TY-Chap3"/>
    <property type="match status" value="1"/>
</dbReference>
<reference evidence="2 3" key="1">
    <citation type="journal article" date="2014" name="Int. J. Syst. Evol. Microbiol.">
        <title>Nocardia vulneris sp. nov., isolated from wounds of human patients in North America.</title>
        <authorList>
            <person name="Lasker B.A."/>
            <person name="Bell M."/>
            <person name="Klenk H.P."/>
            <person name="Sproer C."/>
            <person name="Schumann C."/>
            <person name="Schumann P."/>
            <person name="Brown J.M."/>
        </authorList>
    </citation>
    <scope>NUCLEOTIDE SEQUENCE [LARGE SCALE GENOMIC DNA]</scope>
    <source>
        <strain evidence="2 3">W9851</strain>
    </source>
</reference>
<dbReference type="RefSeq" id="WP_043683164.1">
    <property type="nucleotide sequence ID" value="NZ_BDCI01000024.1"/>
</dbReference>
<feature type="domain" description="TY-Chap N-terminal" evidence="1">
    <location>
        <begin position="3"/>
        <end position="124"/>
    </location>
</feature>
<accession>A0ABR4Z2G6</accession>
<evidence type="ECO:0000313" key="3">
    <source>
        <dbReference type="Proteomes" id="UP000031364"/>
    </source>
</evidence>
<evidence type="ECO:0000259" key="1">
    <source>
        <dbReference type="Pfam" id="PF22552"/>
    </source>
</evidence>
<comment type="caution">
    <text evidence="2">The sequence shown here is derived from an EMBL/GenBank/DDBJ whole genome shotgun (WGS) entry which is preliminary data.</text>
</comment>
<dbReference type="Proteomes" id="UP000031364">
    <property type="component" value="Unassembled WGS sequence"/>
</dbReference>
<keyword evidence="3" id="KW-1185">Reference proteome</keyword>
<evidence type="ECO:0000313" key="2">
    <source>
        <dbReference type="EMBL" id="KIA59520.1"/>
    </source>
</evidence>
<dbReference type="InterPro" id="IPR054344">
    <property type="entry name" value="TY-Chap_N"/>
</dbReference>
<protein>
    <recommendedName>
        <fullName evidence="1">TY-Chap N-terminal domain-containing protein</fullName>
    </recommendedName>
</protein>
<sequence>MTGWDGFAAGLAEELAALPEGAIVKVIQSGSTSEVRPYAQFLQTADKVWAELVSDKWLDSAAQAGAAGNDLIAGAGWQLPDFQHGDNWWIELPWPIRTADYARLATMVVVGLRDALHVPEPTDLVYRAWNENTGNTPLELPALGLSRAG</sequence>
<proteinExistence type="predicted"/>
<gene>
    <name evidence="2" type="ORF">FG87_42425</name>
</gene>